<keyword evidence="4 8" id="KW-0812">Transmembrane</keyword>
<evidence type="ECO:0000256" key="1">
    <source>
        <dbReference type="ARBA" id="ARBA00004651"/>
    </source>
</evidence>
<comment type="caution">
    <text evidence="9">The sequence shown here is derived from an EMBL/GenBank/DDBJ whole genome shotgun (WGS) entry which is preliminary data.</text>
</comment>
<accession>A0A923I6E0</accession>
<keyword evidence="7" id="KW-0808">Transferase</keyword>
<reference evidence="9" key="1">
    <citation type="submission" date="2020-08" db="EMBL/GenBank/DDBJ databases">
        <title>Genome public.</title>
        <authorList>
            <person name="Liu C."/>
            <person name="Sun Q."/>
        </authorList>
    </citation>
    <scope>NUCLEOTIDE SEQUENCE</scope>
    <source>
        <strain evidence="9">BX8</strain>
    </source>
</reference>
<evidence type="ECO:0000256" key="7">
    <source>
        <dbReference type="PIRNR" id="PIRNR016636"/>
    </source>
</evidence>
<feature type="transmembrane region" description="Helical" evidence="8">
    <location>
        <begin position="510"/>
        <end position="532"/>
    </location>
</feature>
<dbReference type="GO" id="GO:0005886">
    <property type="term" value="C:plasma membrane"/>
    <property type="evidence" value="ECO:0007669"/>
    <property type="project" value="UniProtKB-SubCell"/>
</dbReference>
<evidence type="ECO:0000256" key="5">
    <source>
        <dbReference type="ARBA" id="ARBA00022989"/>
    </source>
</evidence>
<dbReference type="InterPro" id="IPR051085">
    <property type="entry name" value="MB_O-acyltransferase"/>
</dbReference>
<evidence type="ECO:0000256" key="2">
    <source>
        <dbReference type="ARBA" id="ARBA00010323"/>
    </source>
</evidence>
<evidence type="ECO:0000313" key="10">
    <source>
        <dbReference type="Proteomes" id="UP000659630"/>
    </source>
</evidence>
<comment type="similarity">
    <text evidence="2 7">Belongs to the membrane-bound acyltransferase family.</text>
</comment>
<name>A0A923I6E0_9FIRM</name>
<dbReference type="InterPro" id="IPR028362">
    <property type="entry name" value="AlgI"/>
</dbReference>
<dbReference type="RefSeq" id="WP_186887498.1">
    <property type="nucleotide sequence ID" value="NZ_JACONZ010000002.1"/>
</dbReference>
<sequence length="535" mass="59965">MTETFTKQVQELWRFLQQEIFSQPFSLQSVGDWLGGLLQKGMSFNSLAFLLFFPLCVLLYYLLPKAARNLWLLVCSYFFYYFATVAGGRAHPAALAVLALLTLVTYLLGLALDRPVSRSARRLLLAAGVLANIGALIYVKYTSFFASLLNGWFGWSLKAAPALSPVWMIGLSFYTLMAVGYLADVYRGVSPAEKSPVKCALFLSFFPQVVSGPISRSGDLLHQMNRVHRYDCAMVSQGLRQMLWGYFKKMVISENAAAILKLAFSSPGSYNGFQLLVSALLYAVQLYADFSGYSDIALGAARCLGFKLPGNFRRPYAARTIGEFWDRWHISLSSWLRDYLYIPLGGSRRGVARACANTLIVFLVSGLWHGAGLTFLVWGGLHGLYNVISRLTKPLRLTVNRLTRLNRCKRLHHFLQRAATFCMVTFAWIFFRADSLDKALLFIYRLPVQLGRTLASWTAVDRALAGIGFYANNGAALVCAILLMFVAEALERRRPLAEAVGRWPFALRWVGYYLLLLGILFFGVFGATPFIYGQF</sequence>
<dbReference type="GO" id="GO:0016746">
    <property type="term" value="F:acyltransferase activity"/>
    <property type="evidence" value="ECO:0007669"/>
    <property type="project" value="UniProtKB-KW"/>
</dbReference>
<keyword evidence="3 7" id="KW-1003">Cell membrane</keyword>
<comment type="subcellular location">
    <subcellularLocation>
        <location evidence="1">Cell membrane</location>
        <topology evidence="1">Multi-pass membrane protein</topology>
    </subcellularLocation>
</comment>
<dbReference type="EMBL" id="JACONZ010000002">
    <property type="protein sequence ID" value="MBC5581131.1"/>
    <property type="molecule type" value="Genomic_DNA"/>
</dbReference>
<feature type="transmembrane region" description="Helical" evidence="8">
    <location>
        <begin position="93"/>
        <end position="112"/>
    </location>
</feature>
<dbReference type="AlphaFoldDB" id="A0A923I6E0"/>
<keyword evidence="6 7" id="KW-0472">Membrane</keyword>
<evidence type="ECO:0000256" key="6">
    <source>
        <dbReference type="ARBA" id="ARBA00023136"/>
    </source>
</evidence>
<feature type="transmembrane region" description="Helical" evidence="8">
    <location>
        <begin position="42"/>
        <end position="63"/>
    </location>
</feature>
<dbReference type="GO" id="GO:0042121">
    <property type="term" value="P:alginic acid biosynthetic process"/>
    <property type="evidence" value="ECO:0007669"/>
    <property type="project" value="InterPro"/>
</dbReference>
<dbReference type="PANTHER" id="PTHR13285">
    <property type="entry name" value="ACYLTRANSFERASE"/>
    <property type="match status" value="1"/>
</dbReference>
<feature type="transmembrane region" description="Helical" evidence="8">
    <location>
        <begin position="166"/>
        <end position="186"/>
    </location>
</feature>
<organism evidence="9 10">
    <name type="scientific">Anaerofilum hominis</name>
    <dbReference type="NCBI Taxonomy" id="2763016"/>
    <lineage>
        <taxon>Bacteria</taxon>
        <taxon>Bacillati</taxon>
        <taxon>Bacillota</taxon>
        <taxon>Clostridia</taxon>
        <taxon>Eubacteriales</taxon>
        <taxon>Oscillospiraceae</taxon>
        <taxon>Anaerofilum</taxon>
    </lineage>
</organism>
<evidence type="ECO:0000256" key="8">
    <source>
        <dbReference type="SAM" id="Phobius"/>
    </source>
</evidence>
<feature type="transmembrane region" description="Helical" evidence="8">
    <location>
        <begin position="124"/>
        <end position="146"/>
    </location>
</feature>
<dbReference type="InterPro" id="IPR004299">
    <property type="entry name" value="MBOAT_fam"/>
</dbReference>
<evidence type="ECO:0000313" key="9">
    <source>
        <dbReference type="EMBL" id="MBC5581131.1"/>
    </source>
</evidence>
<dbReference type="Pfam" id="PF03062">
    <property type="entry name" value="MBOAT"/>
    <property type="match status" value="1"/>
</dbReference>
<feature type="transmembrane region" description="Helical" evidence="8">
    <location>
        <begin position="70"/>
        <end position="87"/>
    </location>
</feature>
<keyword evidence="10" id="KW-1185">Reference proteome</keyword>
<dbReference type="PIRSF" id="PIRSF016636">
    <property type="entry name" value="AlgI_DltB"/>
    <property type="match status" value="1"/>
</dbReference>
<gene>
    <name evidence="9" type="ORF">H8S23_06395</name>
</gene>
<dbReference type="PIRSF" id="PIRSF500217">
    <property type="entry name" value="AlgI"/>
    <property type="match status" value="1"/>
</dbReference>
<keyword evidence="7" id="KW-0012">Acyltransferase</keyword>
<dbReference type="InterPro" id="IPR024194">
    <property type="entry name" value="Ac/AlaTfrase_AlgI/DltB"/>
</dbReference>
<dbReference type="PANTHER" id="PTHR13285:SF18">
    <property type="entry name" value="PROTEIN-CYSTEINE N-PALMITOYLTRANSFERASE RASP"/>
    <property type="match status" value="1"/>
</dbReference>
<evidence type="ECO:0000256" key="4">
    <source>
        <dbReference type="ARBA" id="ARBA00022692"/>
    </source>
</evidence>
<dbReference type="Proteomes" id="UP000659630">
    <property type="component" value="Unassembled WGS sequence"/>
</dbReference>
<proteinExistence type="inferred from homology"/>
<keyword evidence="5 8" id="KW-1133">Transmembrane helix</keyword>
<protein>
    <submittedName>
        <fullName evidence="9">MBOAT family protein</fullName>
    </submittedName>
</protein>
<evidence type="ECO:0000256" key="3">
    <source>
        <dbReference type="ARBA" id="ARBA00022475"/>
    </source>
</evidence>
<feature type="transmembrane region" description="Helical" evidence="8">
    <location>
        <begin position="467"/>
        <end position="490"/>
    </location>
</feature>